<proteinExistence type="predicted"/>
<name>A0AA35V1V1_LACSI</name>
<accession>A0AA35V1V1</accession>
<gene>
    <name evidence="1" type="ORF">LSALG_LOCUS3836</name>
</gene>
<protein>
    <submittedName>
        <fullName evidence="1">Uncharacterized protein</fullName>
    </submittedName>
</protein>
<dbReference type="Proteomes" id="UP001177003">
    <property type="component" value="Chromosome 0"/>
</dbReference>
<evidence type="ECO:0000313" key="2">
    <source>
        <dbReference type="Proteomes" id="UP001177003"/>
    </source>
</evidence>
<sequence length="292" mass="32849">MCGCTLPRVRLVPYAATQPRVRLNSYLVAAGLVCRWHCTVGTLERLYIVCSCTHCHDFPVVIVVEEHNQLHIVDVKGHIDQGDEDLNADDDFLKDLDFTCINNDDIPSCLDLNLDDDDFGLLSGLDDCHLKKVNEFFQPATKTGDDVNALKIMLSSSKPMEDSSRIRDVVSWIPPLDTNFSTSVPFLSEMTQPQTSLPSPRQGVFIQSQAPPVSSIVTTTIVTILHRIPIFSDYEKETFVPWLVTKSFAKQKSWRLLPRNSLGWSPQSSMENYGWDPCMGKSDLKLFEKPGE</sequence>
<keyword evidence="2" id="KW-1185">Reference proteome</keyword>
<reference evidence="1" key="1">
    <citation type="submission" date="2023-04" db="EMBL/GenBank/DDBJ databases">
        <authorList>
            <person name="Vijverberg K."/>
            <person name="Xiong W."/>
            <person name="Schranz E."/>
        </authorList>
    </citation>
    <scope>NUCLEOTIDE SEQUENCE</scope>
</reference>
<dbReference type="EMBL" id="OX465086">
    <property type="protein sequence ID" value="CAI9263135.1"/>
    <property type="molecule type" value="Genomic_DNA"/>
</dbReference>
<dbReference type="AlphaFoldDB" id="A0AA35V1V1"/>
<evidence type="ECO:0000313" key="1">
    <source>
        <dbReference type="EMBL" id="CAI9263135.1"/>
    </source>
</evidence>
<organism evidence="1 2">
    <name type="scientific">Lactuca saligna</name>
    <name type="common">Willowleaf lettuce</name>
    <dbReference type="NCBI Taxonomy" id="75948"/>
    <lineage>
        <taxon>Eukaryota</taxon>
        <taxon>Viridiplantae</taxon>
        <taxon>Streptophyta</taxon>
        <taxon>Embryophyta</taxon>
        <taxon>Tracheophyta</taxon>
        <taxon>Spermatophyta</taxon>
        <taxon>Magnoliopsida</taxon>
        <taxon>eudicotyledons</taxon>
        <taxon>Gunneridae</taxon>
        <taxon>Pentapetalae</taxon>
        <taxon>asterids</taxon>
        <taxon>campanulids</taxon>
        <taxon>Asterales</taxon>
        <taxon>Asteraceae</taxon>
        <taxon>Cichorioideae</taxon>
        <taxon>Cichorieae</taxon>
        <taxon>Lactucinae</taxon>
        <taxon>Lactuca</taxon>
    </lineage>
</organism>